<dbReference type="Gene3D" id="3.10.580.10">
    <property type="entry name" value="CBS-domain"/>
    <property type="match status" value="1"/>
</dbReference>
<dbReference type="PANTHER" id="PTHR43080:SF26">
    <property type="entry name" value="REGULATORY PROTEIN"/>
    <property type="match status" value="1"/>
</dbReference>
<proteinExistence type="predicted"/>
<dbReference type="InterPro" id="IPR000644">
    <property type="entry name" value="CBS_dom"/>
</dbReference>
<dbReference type="InterPro" id="IPR046342">
    <property type="entry name" value="CBS_dom_sf"/>
</dbReference>
<name>A0A1T4TG13_9HYPH</name>
<dbReference type="Pfam" id="PF04972">
    <property type="entry name" value="BON"/>
    <property type="match status" value="1"/>
</dbReference>
<evidence type="ECO:0000256" key="2">
    <source>
        <dbReference type="PROSITE-ProRule" id="PRU00703"/>
    </source>
</evidence>
<dbReference type="EMBL" id="FUWJ01000017">
    <property type="protein sequence ID" value="SKA39149.1"/>
    <property type="molecule type" value="Genomic_DNA"/>
</dbReference>
<dbReference type="PROSITE" id="PS51371">
    <property type="entry name" value="CBS"/>
    <property type="match status" value="2"/>
</dbReference>
<organism evidence="5 6">
    <name type="scientific">Enhydrobacter aerosaccus</name>
    <dbReference type="NCBI Taxonomy" id="225324"/>
    <lineage>
        <taxon>Bacteria</taxon>
        <taxon>Pseudomonadati</taxon>
        <taxon>Pseudomonadota</taxon>
        <taxon>Alphaproteobacteria</taxon>
        <taxon>Hyphomicrobiales</taxon>
        <taxon>Enhydrobacter</taxon>
    </lineage>
</organism>
<dbReference type="InterPro" id="IPR007055">
    <property type="entry name" value="BON_dom"/>
</dbReference>
<dbReference type="InterPro" id="IPR051257">
    <property type="entry name" value="Diverse_CBS-Domain"/>
</dbReference>
<feature type="domain" description="CBS" evidence="4">
    <location>
        <begin position="80"/>
        <end position="136"/>
    </location>
</feature>
<evidence type="ECO:0000259" key="3">
    <source>
        <dbReference type="PROSITE" id="PS50914"/>
    </source>
</evidence>
<dbReference type="Proteomes" id="UP000190092">
    <property type="component" value="Unassembled WGS sequence"/>
</dbReference>
<feature type="domain" description="BON" evidence="3">
    <location>
        <begin position="144"/>
        <end position="212"/>
    </location>
</feature>
<keyword evidence="1 2" id="KW-0129">CBS domain</keyword>
<keyword evidence="6" id="KW-1185">Reference proteome</keyword>
<reference evidence="6" key="1">
    <citation type="submission" date="2017-02" db="EMBL/GenBank/DDBJ databases">
        <authorList>
            <person name="Varghese N."/>
            <person name="Submissions S."/>
        </authorList>
    </citation>
    <scope>NUCLEOTIDE SEQUENCE [LARGE SCALE GENOMIC DNA]</scope>
    <source>
        <strain evidence="6">ATCC 27094</strain>
    </source>
</reference>
<dbReference type="Pfam" id="PF00571">
    <property type="entry name" value="CBS"/>
    <property type="match status" value="2"/>
</dbReference>
<feature type="domain" description="CBS" evidence="4">
    <location>
        <begin position="7"/>
        <end position="64"/>
    </location>
</feature>
<evidence type="ECO:0000313" key="5">
    <source>
        <dbReference type="EMBL" id="SKA39149.1"/>
    </source>
</evidence>
<dbReference type="AlphaFoldDB" id="A0A1T4TG13"/>
<sequence length="219" mass="23405">MLAKDVMSVGVMSVKSDATILDTAALMVRLGVSALPVLDGDGLMLGIVTEADLMPFAALEPAPNGSAGGVLRSRRVTEVMTRDVISVEEDTPLKDIVALMTAKNIKRVPVRRGKAIVGMLSRMDLMRAIAIQGGATETRPLVAEDKDLRATVFHALRGRSWSNAMNFDVAVDRGDVHLWGVISSEEEHLAYRKAAEAVPGVKSVVSHMHVSGIIVPARS</sequence>
<dbReference type="RefSeq" id="WP_085937881.1">
    <property type="nucleotide sequence ID" value="NZ_FUWJ01000017.1"/>
</dbReference>
<dbReference type="Gene3D" id="3.30.1340.30">
    <property type="match status" value="1"/>
</dbReference>
<evidence type="ECO:0000313" key="6">
    <source>
        <dbReference type="Proteomes" id="UP000190092"/>
    </source>
</evidence>
<evidence type="ECO:0000256" key="1">
    <source>
        <dbReference type="ARBA" id="ARBA00023122"/>
    </source>
</evidence>
<dbReference type="PANTHER" id="PTHR43080">
    <property type="entry name" value="CBS DOMAIN-CONTAINING PROTEIN CBSX3, MITOCHONDRIAL"/>
    <property type="match status" value="1"/>
</dbReference>
<dbReference type="PIRSF" id="PIRSF036990">
    <property type="entry name" value="UCP036990_CBS_BON"/>
    <property type="match status" value="1"/>
</dbReference>
<dbReference type="InterPro" id="IPR017080">
    <property type="entry name" value="UCP036990_CBS_BON"/>
</dbReference>
<dbReference type="SUPFAM" id="SSF54631">
    <property type="entry name" value="CBS-domain pair"/>
    <property type="match status" value="1"/>
</dbReference>
<dbReference type="SMART" id="SM00116">
    <property type="entry name" value="CBS"/>
    <property type="match status" value="2"/>
</dbReference>
<gene>
    <name evidence="5" type="ORF">SAMN02745126_06146</name>
</gene>
<dbReference type="OrthoDB" id="9802114at2"/>
<accession>A0A1T4TG13</accession>
<dbReference type="STRING" id="225324.SAMN02745126_06146"/>
<evidence type="ECO:0000259" key="4">
    <source>
        <dbReference type="PROSITE" id="PS51371"/>
    </source>
</evidence>
<dbReference type="PROSITE" id="PS50914">
    <property type="entry name" value="BON"/>
    <property type="match status" value="1"/>
</dbReference>
<protein>
    <submittedName>
        <fullName evidence="5">BON domain-containing protein</fullName>
    </submittedName>
</protein>